<evidence type="ECO:0000256" key="1">
    <source>
        <dbReference type="SAM" id="MobiDB-lite"/>
    </source>
</evidence>
<evidence type="ECO:0000313" key="2">
    <source>
        <dbReference type="EMBL" id="OLP75072.1"/>
    </source>
</evidence>
<comment type="caution">
    <text evidence="2">The sequence shown here is derived from an EMBL/GenBank/DDBJ whole genome shotgun (WGS) entry which is preliminary data.</text>
</comment>
<keyword evidence="3" id="KW-1185">Reference proteome</keyword>
<feature type="compositionally biased region" description="Basic and acidic residues" evidence="1">
    <location>
        <begin position="7"/>
        <end position="19"/>
    </location>
</feature>
<proteinExistence type="predicted"/>
<evidence type="ECO:0000313" key="3">
    <source>
        <dbReference type="Proteomes" id="UP000186817"/>
    </source>
</evidence>
<accession>A0A1Q9BWP8</accession>
<dbReference type="AlphaFoldDB" id="A0A1Q9BWP8"/>
<dbReference type="Proteomes" id="UP000186817">
    <property type="component" value="Unassembled WGS sequence"/>
</dbReference>
<organism evidence="2 3">
    <name type="scientific">Symbiodinium microadriaticum</name>
    <name type="common">Dinoflagellate</name>
    <name type="synonym">Zooxanthella microadriatica</name>
    <dbReference type="NCBI Taxonomy" id="2951"/>
    <lineage>
        <taxon>Eukaryota</taxon>
        <taxon>Sar</taxon>
        <taxon>Alveolata</taxon>
        <taxon>Dinophyceae</taxon>
        <taxon>Suessiales</taxon>
        <taxon>Symbiodiniaceae</taxon>
        <taxon>Symbiodinium</taxon>
    </lineage>
</organism>
<sequence length="85" mass="9891">MTTTTTTDDHDDHDDHDHDHDDDDHDHDHDHDDFYYDGYCILLFWTQDNVTQLEGQVLAGVLLTRQGSRWFIDVGVLSAQGYDLE</sequence>
<feature type="region of interest" description="Disordered" evidence="1">
    <location>
        <begin position="1"/>
        <end position="27"/>
    </location>
</feature>
<protein>
    <submittedName>
        <fullName evidence="2">Uncharacterized protein</fullName>
    </submittedName>
</protein>
<gene>
    <name evidence="2" type="ORF">AK812_SmicGene45200</name>
</gene>
<name>A0A1Q9BWP8_SYMMI</name>
<dbReference type="EMBL" id="LSRX01002833">
    <property type="protein sequence ID" value="OLP75072.1"/>
    <property type="molecule type" value="Genomic_DNA"/>
</dbReference>
<reference evidence="2 3" key="1">
    <citation type="submission" date="2016-02" db="EMBL/GenBank/DDBJ databases">
        <title>Genome analysis of coral dinoflagellate symbionts highlights evolutionary adaptations to a symbiotic lifestyle.</title>
        <authorList>
            <person name="Aranda M."/>
            <person name="Li Y."/>
            <person name="Liew Y.J."/>
            <person name="Baumgarten S."/>
            <person name="Simakov O."/>
            <person name="Wilson M."/>
            <person name="Piel J."/>
            <person name="Ashoor H."/>
            <person name="Bougouffa S."/>
            <person name="Bajic V.B."/>
            <person name="Ryu T."/>
            <person name="Ravasi T."/>
            <person name="Bayer T."/>
            <person name="Micklem G."/>
            <person name="Kim H."/>
            <person name="Bhak J."/>
            <person name="Lajeunesse T.C."/>
            <person name="Voolstra C.R."/>
        </authorList>
    </citation>
    <scope>NUCLEOTIDE SEQUENCE [LARGE SCALE GENOMIC DNA]</scope>
    <source>
        <strain evidence="2 3">CCMP2467</strain>
    </source>
</reference>